<sequence>MVPREARPLLAAESDPELPDPYWARQWEMTEVDHPVTAPQCIAHRGYKAKYPENSMAAFRGAVAAGAHAIESDLHLTKDGVVVLSHDGTLKRCFGVDKKIDDCDWEYISSLRTLRAPHEPMPKLSELLAFLTEDGQENVWLLLDVKLDDDCEELMRRTADTIRLPPTQPDPGMDGCAGTYCLSLSLTSSLVSSRSFANAFRSYIAKPGLPPSTLAHRLLLPRLLPAHLSFNILQIVLAGPLGPRFLLSARSSRRPVFAWTVNRERWMEWAVRARVDGLITDDPALYLDVCARWLREESSRCRAESESASASSSGSPPAPAAAAVRKTARFGKRRGLVSDALSLVGLLCMNLLAAALAVLFTVTGRYDQVTTKPRAKTR</sequence>
<dbReference type="Pfam" id="PF03009">
    <property type="entry name" value="GDPD"/>
    <property type="match status" value="2"/>
</dbReference>
<dbReference type="SUPFAM" id="SSF51695">
    <property type="entry name" value="PLC-like phosphodiesterases"/>
    <property type="match status" value="1"/>
</dbReference>
<dbReference type="GO" id="GO:0008081">
    <property type="term" value="F:phosphoric diester hydrolase activity"/>
    <property type="evidence" value="ECO:0007669"/>
    <property type="project" value="InterPro"/>
</dbReference>
<name>A0A2N3N5W0_9PEZI</name>
<dbReference type="Gene3D" id="3.20.20.190">
    <property type="entry name" value="Phosphatidylinositol (PI) phosphodiesterase"/>
    <property type="match status" value="2"/>
</dbReference>
<keyword evidence="1" id="KW-0812">Transmembrane</keyword>
<dbReference type="PANTHER" id="PTHR43805:SF1">
    <property type="entry name" value="GP-PDE DOMAIN-CONTAINING PROTEIN"/>
    <property type="match status" value="1"/>
</dbReference>
<evidence type="ECO:0000313" key="4">
    <source>
        <dbReference type="Proteomes" id="UP000233524"/>
    </source>
</evidence>
<comment type="caution">
    <text evidence="3">The sequence shown here is derived from an EMBL/GenBank/DDBJ whole genome shotgun (WGS) entry which is preliminary data.</text>
</comment>
<proteinExistence type="predicted"/>
<evidence type="ECO:0000313" key="3">
    <source>
        <dbReference type="EMBL" id="PKS07815.1"/>
    </source>
</evidence>
<dbReference type="PANTHER" id="PTHR43805">
    <property type="entry name" value="GLYCEROPHOSPHORYL DIESTER PHOSPHODIESTERASE"/>
    <property type="match status" value="1"/>
</dbReference>
<dbReference type="Proteomes" id="UP000233524">
    <property type="component" value="Unassembled WGS sequence"/>
</dbReference>
<dbReference type="GO" id="GO:0006629">
    <property type="term" value="P:lipid metabolic process"/>
    <property type="evidence" value="ECO:0007669"/>
    <property type="project" value="InterPro"/>
</dbReference>
<organism evidence="3 4">
    <name type="scientific">Lomentospora prolificans</name>
    <dbReference type="NCBI Taxonomy" id="41688"/>
    <lineage>
        <taxon>Eukaryota</taxon>
        <taxon>Fungi</taxon>
        <taxon>Dikarya</taxon>
        <taxon>Ascomycota</taxon>
        <taxon>Pezizomycotina</taxon>
        <taxon>Sordariomycetes</taxon>
        <taxon>Hypocreomycetidae</taxon>
        <taxon>Microascales</taxon>
        <taxon>Microascaceae</taxon>
        <taxon>Lomentospora</taxon>
    </lineage>
</organism>
<accession>A0A2N3N5W0</accession>
<dbReference type="OrthoDB" id="1058301at2759"/>
<dbReference type="InterPro" id="IPR017946">
    <property type="entry name" value="PLC-like_Pdiesterase_TIM-brl"/>
</dbReference>
<feature type="transmembrane region" description="Helical" evidence="1">
    <location>
        <begin position="340"/>
        <end position="362"/>
    </location>
</feature>
<keyword evidence="1" id="KW-1133">Transmembrane helix</keyword>
<keyword evidence="1" id="KW-0472">Membrane</keyword>
<reference evidence="3 4" key="1">
    <citation type="journal article" date="2017" name="G3 (Bethesda)">
        <title>First Draft Genome Sequence of the Pathogenic Fungus Lomentospora prolificans (Formerly Scedosporium prolificans).</title>
        <authorList>
            <person name="Luo R."/>
            <person name="Zimin A."/>
            <person name="Workman R."/>
            <person name="Fan Y."/>
            <person name="Pertea G."/>
            <person name="Grossman N."/>
            <person name="Wear M.P."/>
            <person name="Jia B."/>
            <person name="Miller H."/>
            <person name="Casadevall A."/>
            <person name="Timp W."/>
            <person name="Zhang S.X."/>
            <person name="Salzberg S.L."/>
        </authorList>
    </citation>
    <scope>NUCLEOTIDE SEQUENCE [LARGE SCALE GENOMIC DNA]</scope>
    <source>
        <strain evidence="3 4">JHH-5317</strain>
    </source>
</reference>
<dbReference type="STRING" id="41688.A0A2N3N5W0"/>
<dbReference type="EMBL" id="NLAX01000701">
    <property type="protein sequence ID" value="PKS07815.1"/>
    <property type="molecule type" value="Genomic_DNA"/>
</dbReference>
<dbReference type="AlphaFoldDB" id="A0A2N3N5W0"/>
<gene>
    <name evidence="3" type="ORF">jhhlp_006423</name>
</gene>
<dbReference type="InterPro" id="IPR030395">
    <property type="entry name" value="GP_PDE_dom"/>
</dbReference>
<dbReference type="InParanoid" id="A0A2N3N5W0"/>
<evidence type="ECO:0000256" key="1">
    <source>
        <dbReference type="SAM" id="Phobius"/>
    </source>
</evidence>
<feature type="domain" description="GP-PDE" evidence="2">
    <location>
        <begin position="39"/>
        <end position="290"/>
    </location>
</feature>
<dbReference type="PROSITE" id="PS51704">
    <property type="entry name" value="GP_PDE"/>
    <property type="match status" value="1"/>
</dbReference>
<dbReference type="VEuPathDB" id="FungiDB:jhhlp_006423"/>
<protein>
    <recommendedName>
        <fullName evidence="2">GP-PDE domain-containing protein</fullName>
    </recommendedName>
</protein>
<evidence type="ECO:0000259" key="2">
    <source>
        <dbReference type="PROSITE" id="PS51704"/>
    </source>
</evidence>
<keyword evidence="4" id="KW-1185">Reference proteome</keyword>